<dbReference type="RefSeq" id="WP_131992962.1">
    <property type="nucleotide sequence ID" value="NZ_SMGK01000002.1"/>
</dbReference>
<feature type="domain" description="RepB-like DNA primase" evidence="1">
    <location>
        <begin position="26"/>
        <end position="167"/>
    </location>
</feature>
<proteinExistence type="predicted"/>
<dbReference type="AlphaFoldDB" id="A0A4R1L5M8"/>
<evidence type="ECO:0000259" key="1">
    <source>
        <dbReference type="Pfam" id="PF16793"/>
    </source>
</evidence>
<dbReference type="OrthoDB" id="6008408at2"/>
<dbReference type="Proteomes" id="UP000295210">
    <property type="component" value="Unassembled WGS sequence"/>
</dbReference>
<reference evidence="2 3" key="1">
    <citation type="submission" date="2019-03" db="EMBL/GenBank/DDBJ databases">
        <title>Genomic Encyclopedia of Type Strains, Phase IV (KMG-IV): sequencing the most valuable type-strain genomes for metagenomic binning, comparative biology and taxonomic classification.</title>
        <authorList>
            <person name="Goeker M."/>
        </authorList>
    </citation>
    <scope>NUCLEOTIDE SEQUENCE [LARGE SCALE GENOMIC DNA]</scope>
    <source>
        <strain evidence="2 3">DSM 103428</strain>
    </source>
</reference>
<keyword evidence="3" id="KW-1185">Reference proteome</keyword>
<evidence type="ECO:0000313" key="2">
    <source>
        <dbReference type="EMBL" id="TCK73448.1"/>
    </source>
</evidence>
<protein>
    <submittedName>
        <fullName evidence="2">DNA primase RepB-like protein</fullName>
    </submittedName>
</protein>
<accession>A0A4R1L5M8</accession>
<comment type="caution">
    <text evidence="2">The sequence shown here is derived from an EMBL/GenBank/DDBJ whole genome shotgun (WGS) entry which is preliminary data.</text>
</comment>
<sequence length="315" mass="34821">MNEVAKDFLTRSFAHGSTIALLLRTESPAKTQQRIVTLEQTLAPRYLGWLAHENHHGANIYVAANPLRGGSRKRTKESIASVRHLYLDIDEDGDARLAALQAPDGLPVPVAILSTSPGKYQVLWRVAGFDFAQQEETLKRLAFAFGGDPACTDCNRVLRIPGFLNRKYSPAYSVAVEYPSDATYSPTDFRLPDAPAFAMLPLCGNARLSSGHKDTHSEQDWAWACFQLAQGKDAGKLTQELASRRSDKPNPLYYVQRTIDVASARQWLLDGAPIEDVITMLKVRCEAELPAALCCARAWEIATKAQRIVARLKIA</sequence>
<name>A0A4R1L5M8_9BACT</name>
<dbReference type="EMBL" id="SMGK01000002">
    <property type="protein sequence ID" value="TCK73448.1"/>
    <property type="molecule type" value="Genomic_DNA"/>
</dbReference>
<dbReference type="Pfam" id="PF16793">
    <property type="entry name" value="RepB_primase"/>
    <property type="match status" value="1"/>
</dbReference>
<dbReference type="Gene3D" id="3.30.70.1790">
    <property type="entry name" value="RepB DNA-primase, N-terminal domain"/>
    <property type="match status" value="1"/>
</dbReference>
<evidence type="ECO:0000313" key="3">
    <source>
        <dbReference type="Proteomes" id="UP000295210"/>
    </source>
</evidence>
<organism evidence="2 3">
    <name type="scientific">Acidipila rosea</name>
    <dbReference type="NCBI Taxonomy" id="768535"/>
    <lineage>
        <taxon>Bacteria</taxon>
        <taxon>Pseudomonadati</taxon>
        <taxon>Acidobacteriota</taxon>
        <taxon>Terriglobia</taxon>
        <taxon>Terriglobales</taxon>
        <taxon>Acidobacteriaceae</taxon>
        <taxon>Acidipila</taxon>
    </lineage>
</organism>
<gene>
    <name evidence="2" type="ORF">C7378_1061</name>
</gene>
<dbReference type="InterPro" id="IPR039459">
    <property type="entry name" value="RepB-like_DNA_primase_dom"/>
</dbReference>